<feature type="active site" description="Proton acceptor" evidence="2">
    <location>
        <position position="409"/>
    </location>
</feature>
<dbReference type="InterPro" id="IPR002641">
    <property type="entry name" value="PNPLA_dom"/>
</dbReference>
<evidence type="ECO:0000256" key="4">
    <source>
        <dbReference type="SAM" id="Phobius"/>
    </source>
</evidence>
<sequence length="631" mass="68670">MAEQGDTHATAAVGGLPLRDCDLIMKGGISSGVIYPRAATKLSETYRLRRVGGASAGAIAAALTAAAEYGRGQGGFAALQDIPTELGANLSGLFQPSPGTKPAFSILSAWLEPAWSTSRKVWASLLQVVRRTSIVLASVTLLLLVPGFAVTVTSRGAPHGLRDWLGVAAGTVVWLPGALAVGFVVAAVVFCRRTLRKIVANGYGLCDGHSTDPSVGQAPLTDWLSAQIDSLAGLAPGTGPLTIGHLWGPQAVAMQQVIAAKDKTKRRVLPEERILAAKERAIDLEVMTTNLTHRRPYKFPFSDRTFFFCCECLRTYFPDSIVNHMVQCSAAAADKIDSTGQVKVNISMKCPHHGGSAVYAVPNAWDLPVVVAARISLSFPGLISAVPLYCVDWTRQSGKRKLIEVWFSDGGISSNFPMHFFDTHWPTRPTFGINLSQAHPDFDAPVWRPSAGASGMLPPSYPITSVPSFLAAVVRTMQNWVDNTQITMPGFRDRIAVVRQRHGEGGINLKMPSTVIEDLANRGAEAAKLFDDFDFDQHRWIRYRVAMSEIDDALTRMYSDYCPPDGYHDFVAQHGPRTKRYPISGPMMTTRERDLTDKLMQHARNSAQQKHPPSAGSVPRPKPLLRLLPRQ</sequence>
<feature type="active site" description="Nucleophile" evidence="2">
    <location>
        <position position="55"/>
    </location>
</feature>
<dbReference type="SUPFAM" id="SSF52151">
    <property type="entry name" value="FabD/lysophospholipase-like"/>
    <property type="match status" value="1"/>
</dbReference>
<protein>
    <submittedName>
        <fullName evidence="6">Patatin-like phospholipase</fullName>
    </submittedName>
</protein>
<evidence type="ECO:0000313" key="7">
    <source>
        <dbReference type="Proteomes" id="UP000295388"/>
    </source>
</evidence>
<accession>A0A4R6KK67</accession>
<comment type="caution">
    <text evidence="2">Lacks conserved residue(s) required for the propagation of feature annotation.</text>
</comment>
<feature type="transmembrane region" description="Helical" evidence="4">
    <location>
        <begin position="134"/>
        <end position="152"/>
    </location>
</feature>
<keyword evidence="2" id="KW-0442">Lipid degradation</keyword>
<feature type="region of interest" description="Disordered" evidence="3">
    <location>
        <begin position="601"/>
        <end position="631"/>
    </location>
</feature>
<dbReference type="EMBL" id="SNWQ01000003">
    <property type="protein sequence ID" value="TDO51543.1"/>
    <property type="molecule type" value="Genomic_DNA"/>
</dbReference>
<evidence type="ECO:0000256" key="1">
    <source>
        <dbReference type="ARBA" id="ARBA00023098"/>
    </source>
</evidence>
<keyword evidence="4" id="KW-0472">Membrane</keyword>
<dbReference type="PROSITE" id="PS51635">
    <property type="entry name" value="PNPLA"/>
    <property type="match status" value="1"/>
</dbReference>
<gene>
    <name evidence="6" type="ORF">EV643_103282</name>
</gene>
<keyword evidence="4" id="KW-0812">Transmembrane</keyword>
<feature type="short sequence motif" description="DGA/G" evidence="2">
    <location>
        <begin position="409"/>
        <end position="411"/>
    </location>
</feature>
<keyword evidence="7" id="KW-1185">Reference proteome</keyword>
<keyword evidence="1 2" id="KW-0443">Lipid metabolism</keyword>
<dbReference type="GO" id="GO:0016042">
    <property type="term" value="P:lipid catabolic process"/>
    <property type="evidence" value="ECO:0007669"/>
    <property type="project" value="UniProtKB-UniRule"/>
</dbReference>
<feature type="short sequence motif" description="GXSXG" evidence="2">
    <location>
        <begin position="53"/>
        <end position="57"/>
    </location>
</feature>
<dbReference type="GO" id="GO:0016787">
    <property type="term" value="F:hydrolase activity"/>
    <property type="evidence" value="ECO:0007669"/>
    <property type="project" value="UniProtKB-UniRule"/>
</dbReference>
<comment type="caution">
    <text evidence="6">The sequence shown here is derived from an EMBL/GenBank/DDBJ whole genome shotgun (WGS) entry which is preliminary data.</text>
</comment>
<dbReference type="RefSeq" id="WP_133799472.1">
    <property type="nucleotide sequence ID" value="NZ_SNWQ01000003.1"/>
</dbReference>
<dbReference type="InterPro" id="IPR016035">
    <property type="entry name" value="Acyl_Trfase/lysoPLipase"/>
</dbReference>
<name>A0A4R6KK67_9ACTN</name>
<evidence type="ECO:0000259" key="5">
    <source>
        <dbReference type="PROSITE" id="PS51635"/>
    </source>
</evidence>
<evidence type="ECO:0000256" key="3">
    <source>
        <dbReference type="SAM" id="MobiDB-lite"/>
    </source>
</evidence>
<dbReference type="Gene3D" id="3.40.1090.10">
    <property type="entry name" value="Cytosolic phospholipase A2 catalytic domain"/>
    <property type="match status" value="1"/>
</dbReference>
<proteinExistence type="predicted"/>
<dbReference type="Proteomes" id="UP000295388">
    <property type="component" value="Unassembled WGS sequence"/>
</dbReference>
<reference evidence="6 7" key="1">
    <citation type="submission" date="2019-03" db="EMBL/GenBank/DDBJ databases">
        <title>Genomic Encyclopedia of Type Strains, Phase III (KMG-III): the genomes of soil and plant-associated and newly described type strains.</title>
        <authorList>
            <person name="Whitman W."/>
        </authorList>
    </citation>
    <scope>NUCLEOTIDE SEQUENCE [LARGE SCALE GENOMIC DNA]</scope>
    <source>
        <strain evidence="6 7">VKM Ac-2527</strain>
    </source>
</reference>
<evidence type="ECO:0000256" key="2">
    <source>
        <dbReference type="PROSITE-ProRule" id="PRU01161"/>
    </source>
</evidence>
<evidence type="ECO:0000313" key="6">
    <source>
        <dbReference type="EMBL" id="TDO51543.1"/>
    </source>
</evidence>
<keyword evidence="2" id="KW-0378">Hydrolase</keyword>
<dbReference type="AlphaFoldDB" id="A0A4R6KK67"/>
<dbReference type="OrthoDB" id="9770965at2"/>
<organism evidence="6 7">
    <name type="scientific">Kribbella caucasensis</name>
    <dbReference type="NCBI Taxonomy" id="2512215"/>
    <lineage>
        <taxon>Bacteria</taxon>
        <taxon>Bacillati</taxon>
        <taxon>Actinomycetota</taxon>
        <taxon>Actinomycetes</taxon>
        <taxon>Propionibacteriales</taxon>
        <taxon>Kribbellaceae</taxon>
        <taxon>Kribbella</taxon>
    </lineage>
</organism>
<feature type="domain" description="PNPLA" evidence="5">
    <location>
        <begin position="23"/>
        <end position="422"/>
    </location>
</feature>
<keyword evidence="4" id="KW-1133">Transmembrane helix</keyword>
<feature type="transmembrane region" description="Helical" evidence="4">
    <location>
        <begin position="164"/>
        <end position="191"/>
    </location>
</feature>